<dbReference type="PANTHER" id="PTHR12143:SF43">
    <property type="entry name" value="PUTATIVE-RELATED"/>
    <property type="match status" value="1"/>
</dbReference>
<feature type="domain" description="F5/8 type C" evidence="3">
    <location>
        <begin position="153"/>
        <end position="278"/>
    </location>
</feature>
<evidence type="ECO:0000256" key="1">
    <source>
        <dbReference type="SAM" id="MobiDB-lite"/>
    </source>
</evidence>
<organism evidence="4 5">
    <name type="scientific">Streptomyces griseoaurantiacus</name>
    <dbReference type="NCBI Taxonomy" id="68213"/>
    <lineage>
        <taxon>Bacteria</taxon>
        <taxon>Bacillati</taxon>
        <taxon>Actinomycetota</taxon>
        <taxon>Actinomycetes</taxon>
        <taxon>Kitasatosporales</taxon>
        <taxon>Streptomycetaceae</taxon>
        <taxon>Streptomyces</taxon>
        <taxon>Streptomyces aurantiacus group</taxon>
    </lineage>
</organism>
<name>A0A1G7LBD3_9ACTN</name>
<keyword evidence="2" id="KW-0472">Membrane</keyword>
<dbReference type="GO" id="GO:0005975">
    <property type="term" value="P:carbohydrate metabolic process"/>
    <property type="evidence" value="ECO:0007669"/>
    <property type="project" value="InterPro"/>
</dbReference>
<evidence type="ECO:0000256" key="2">
    <source>
        <dbReference type="SAM" id="Phobius"/>
    </source>
</evidence>
<feature type="transmembrane region" description="Helical" evidence="2">
    <location>
        <begin position="88"/>
        <end position="111"/>
    </location>
</feature>
<dbReference type="InterPro" id="IPR050883">
    <property type="entry name" value="PNGase"/>
</dbReference>
<keyword evidence="2" id="KW-1133">Transmembrane helix</keyword>
<dbReference type="SUPFAM" id="SSF49785">
    <property type="entry name" value="Galactose-binding domain-like"/>
    <property type="match status" value="1"/>
</dbReference>
<dbReference type="SUPFAM" id="SSF48208">
    <property type="entry name" value="Six-hairpin glycosidases"/>
    <property type="match status" value="1"/>
</dbReference>
<reference evidence="4 5" key="1">
    <citation type="submission" date="2016-10" db="EMBL/GenBank/DDBJ databases">
        <authorList>
            <person name="de Groot N.N."/>
        </authorList>
    </citation>
    <scope>NUCLEOTIDE SEQUENCE [LARGE SCALE GENOMIC DNA]</scope>
    <source>
        <strain evidence="4 5">CGMCC 4.1859</strain>
    </source>
</reference>
<dbReference type="GO" id="GO:0030246">
    <property type="term" value="F:carbohydrate binding"/>
    <property type="evidence" value="ECO:0007669"/>
    <property type="project" value="InterPro"/>
</dbReference>
<dbReference type="InterPro" id="IPR000421">
    <property type="entry name" value="FA58C"/>
</dbReference>
<dbReference type="Proteomes" id="UP000198614">
    <property type="component" value="Unassembled WGS sequence"/>
</dbReference>
<dbReference type="InterPro" id="IPR008979">
    <property type="entry name" value="Galactose-bd-like_sf"/>
</dbReference>
<accession>A0A1G7LBD3</accession>
<dbReference type="FunFam" id="3.30.2080.10:FF:000001">
    <property type="entry name" value="Alpha-1,2-mannosidase subfamily"/>
    <property type="match status" value="1"/>
</dbReference>
<gene>
    <name evidence="4" type="ORF">SAMN05216260_108169</name>
</gene>
<dbReference type="Gene3D" id="2.60.120.260">
    <property type="entry name" value="Galactose-binding domain-like"/>
    <property type="match status" value="2"/>
</dbReference>
<dbReference type="InterPro" id="IPR041371">
    <property type="entry name" value="GH92_N"/>
</dbReference>
<dbReference type="Pfam" id="PF00754">
    <property type="entry name" value="F5_F8_type_C"/>
    <property type="match status" value="1"/>
</dbReference>
<dbReference type="Gene3D" id="1.20.1050.60">
    <property type="entry name" value="alpha-1,2-mannosidase"/>
    <property type="match status" value="1"/>
</dbReference>
<dbReference type="Pfam" id="PF17678">
    <property type="entry name" value="Glyco_hydro_92N"/>
    <property type="match status" value="1"/>
</dbReference>
<dbReference type="Gene3D" id="1.20.1610.10">
    <property type="entry name" value="alpha-1,2-mannosidases domains"/>
    <property type="match status" value="1"/>
</dbReference>
<dbReference type="FunFam" id="1.20.1050.60:FF:000001">
    <property type="entry name" value="Putative alpha-1,2-mannosidase"/>
    <property type="match status" value="1"/>
</dbReference>
<dbReference type="NCBIfam" id="TIGR01180">
    <property type="entry name" value="aman2_put"/>
    <property type="match status" value="1"/>
</dbReference>
<dbReference type="InterPro" id="IPR014718">
    <property type="entry name" value="GH-type_carb-bd"/>
</dbReference>
<dbReference type="GO" id="GO:0006516">
    <property type="term" value="P:glycoprotein catabolic process"/>
    <property type="evidence" value="ECO:0007669"/>
    <property type="project" value="TreeGrafter"/>
</dbReference>
<protein>
    <submittedName>
        <fullName evidence="4">Alpha-1,2-mannosidase, putative</fullName>
    </submittedName>
</protein>
<dbReference type="GO" id="GO:0005829">
    <property type="term" value="C:cytosol"/>
    <property type="evidence" value="ECO:0007669"/>
    <property type="project" value="TreeGrafter"/>
</dbReference>
<dbReference type="EMBL" id="FNAX01000008">
    <property type="protein sequence ID" value="SDF46778.1"/>
    <property type="molecule type" value="Genomic_DNA"/>
</dbReference>
<feature type="compositionally biased region" description="Basic and acidic residues" evidence="1">
    <location>
        <begin position="1215"/>
        <end position="1230"/>
    </location>
</feature>
<dbReference type="InterPro" id="IPR012939">
    <property type="entry name" value="Glyco_hydro_92"/>
</dbReference>
<dbReference type="InterPro" id="IPR005887">
    <property type="entry name" value="GH92_a_mannosidase_put"/>
</dbReference>
<keyword evidence="2" id="KW-0812">Transmembrane</keyword>
<dbReference type="Gene3D" id="2.70.98.10">
    <property type="match status" value="1"/>
</dbReference>
<proteinExistence type="predicted"/>
<evidence type="ECO:0000259" key="3">
    <source>
        <dbReference type="PROSITE" id="PS50022"/>
    </source>
</evidence>
<dbReference type="Pfam" id="PF07971">
    <property type="entry name" value="Glyco_hydro_92"/>
    <property type="match status" value="1"/>
</dbReference>
<dbReference type="Gene3D" id="3.30.2080.10">
    <property type="entry name" value="GH92 mannosidase domain"/>
    <property type="match status" value="1"/>
</dbReference>
<evidence type="ECO:0000313" key="4">
    <source>
        <dbReference type="EMBL" id="SDF46778.1"/>
    </source>
</evidence>
<dbReference type="InterPro" id="IPR008928">
    <property type="entry name" value="6-hairpin_glycosidase_sf"/>
</dbReference>
<feature type="compositionally biased region" description="Polar residues" evidence="1">
    <location>
        <begin position="1244"/>
        <end position="1255"/>
    </location>
</feature>
<dbReference type="PANTHER" id="PTHR12143">
    <property type="entry name" value="PEPTIDE N-GLYCANASE PNGASE -RELATED"/>
    <property type="match status" value="1"/>
</dbReference>
<feature type="region of interest" description="Disordered" evidence="1">
    <location>
        <begin position="1211"/>
        <end position="1255"/>
    </location>
</feature>
<sequence>MRFLCGTRAKIDNSAALPGGGVAAGPGRLSDGFRTAGDPYAVGNTLDTGGHLNPYWSLRAKLTTLSGISFHSAQEGFSRMQYRARHRWGPSAVVAATAFALVAASQGAAVARPAQAAKADREFSSSFESGDPSPTWVNTVETAGGGKRASGVDGGYSTGIPGGVTDHVTGVRASSENKQGGEVKENLVDTEPTTKWLTFEKTGWVEFDMDAPVKLKTYALTSANDVVERDPADWTLKGSTDGKDWKTIDTRSGQSFADRQTTNSYDLAEPAEYQHFRLDFTKNHGADILQLADVQFSDGHVATTPEDMLSLVDQGPTGSPTAKSGAGFTGKRALRYAGRHKADGRAYSYNKVFDVNVRVERNTRLSYRIFPSMAGGDLDYDATNVSVDLAFTDGTYLSRLGALDEHGFPLTPRGQGDAKVLYVNQWNDVNSSIGSVAAGKTVDRILVAYDSPKGPAKFRGWVDDVSLKVAAPERPKAHYSDYALTTRGTNSSGSFSRGNNFPATAVPHGFNFWTPVTNASVENWLYDYSRGNNDDNLPTIQSFSASHEPSPWMGDRQTFQVMPSAASGTPDTGKEARQLPFRHEKETARPYYYGVTFENGIKAEMAPTDHAAAMRFTYPGDDASVVFDNIRDEGGLTLDKDNGVVTGYSDVKSGGSAGATRLFVYGRFDSAVEDGSSSGVTGYLRFDAGHDHAVTLRLATSLISVDQAKDNLSRELPDSRSFDSVKRSAQAAWDKILGKVEVEGATSDQLTTLYSSLYRLYLYPNSGFEKVGGTYQYASPFSKATGENTPTHTGAKIVDGKVYVNNGFWDTYRTTWPAYSFLTPSQAGEMVDGFVQQYKDGGWTSRWSSPGYADLMTGTSSDVAFADAYVKGVKMDAESAYDAALKNATVVPPSSGVGRKGMTTSPFLGYTSTKTGEGLSWAMEGYVNDYGIAQMGKALYEKTHKKHYKEESEYFLNRARDYVNLFDSKAGFFQGKDENGDWRVPSDKYDPRLWGYDYTETNGWGYAFTVPQDSHGLANLYGGKKKLGDKLDTFFSTPETASVDVKGSYNGVIHEMIEARDVRMGMYGHSNQVAHHITYMYDAAGQPYKTQKNVREVLSRLYTGSAIGQGYHGDEDNGEQSAWYLFSSLGFYPLVMGSGEYAIGSPLFKKATVHLENGHDLVVKAPKNSMKNIYVQGLKVNGKRWSKTSLPHSLLSRGGVLDFDMGAKPSSWGTGKHDAPVSVTKDDKTPTPRADLLKTGGALSDNTSSTEASATTVDLPLSGDRAKAVQYTLTSPADHTKAPTGWTLQASSDGTHWRTLDERSGESFRWDRQTRAFTIPHAASYAHYRLVLTGEPTLAEVELLG</sequence>
<dbReference type="PROSITE" id="PS50022">
    <property type="entry name" value="FA58C_3"/>
    <property type="match status" value="1"/>
</dbReference>
<dbReference type="GO" id="GO:0000224">
    <property type="term" value="F:peptide-N4-(N-acetyl-beta-glucosaminyl)asparagine amidase activity"/>
    <property type="evidence" value="ECO:0007669"/>
    <property type="project" value="TreeGrafter"/>
</dbReference>
<evidence type="ECO:0000313" key="5">
    <source>
        <dbReference type="Proteomes" id="UP000198614"/>
    </source>
</evidence>